<keyword evidence="3" id="KW-1185">Reference proteome</keyword>
<evidence type="ECO:0000256" key="1">
    <source>
        <dbReference type="SAM" id="Phobius"/>
    </source>
</evidence>
<evidence type="ECO:0000313" key="2">
    <source>
        <dbReference type="EMBL" id="MFC4655342.1"/>
    </source>
</evidence>
<evidence type="ECO:0000313" key="3">
    <source>
        <dbReference type="Proteomes" id="UP001595962"/>
    </source>
</evidence>
<comment type="caution">
    <text evidence="2">The sequence shown here is derived from an EMBL/GenBank/DDBJ whole genome shotgun (WGS) entry which is preliminary data.</text>
</comment>
<keyword evidence="1" id="KW-1133">Transmembrane helix</keyword>
<keyword evidence="1" id="KW-0812">Transmembrane</keyword>
<dbReference type="Proteomes" id="UP001595962">
    <property type="component" value="Unassembled WGS sequence"/>
</dbReference>
<gene>
    <name evidence="2" type="ORF">ACFO3I_10000</name>
</gene>
<protein>
    <submittedName>
        <fullName evidence="2">Uncharacterized protein</fullName>
    </submittedName>
</protein>
<reference evidence="3" key="1">
    <citation type="journal article" date="2019" name="Int. J. Syst. Evol. Microbiol.">
        <title>The Global Catalogue of Microorganisms (GCM) 10K type strain sequencing project: providing services to taxonomists for standard genome sequencing and annotation.</title>
        <authorList>
            <consortium name="The Broad Institute Genomics Platform"/>
            <consortium name="The Broad Institute Genome Sequencing Center for Infectious Disease"/>
            <person name="Wu L."/>
            <person name="Ma J."/>
        </authorList>
    </citation>
    <scope>NUCLEOTIDE SEQUENCE [LARGE SCALE GENOMIC DNA]</scope>
    <source>
        <strain evidence="3">DT28</strain>
    </source>
</reference>
<feature type="transmembrane region" description="Helical" evidence="1">
    <location>
        <begin position="32"/>
        <end position="52"/>
    </location>
</feature>
<dbReference type="RefSeq" id="WP_377333843.1">
    <property type="nucleotide sequence ID" value="NZ_JBHSGB010000010.1"/>
</dbReference>
<proteinExistence type="predicted"/>
<accession>A0ABV9JM49</accession>
<feature type="transmembrane region" description="Helical" evidence="1">
    <location>
        <begin position="7"/>
        <end position="26"/>
    </location>
</feature>
<organism evidence="2 3">
    <name type="scientific">Rheinheimera marina</name>
    <dbReference type="NCBI Taxonomy" id="1774958"/>
    <lineage>
        <taxon>Bacteria</taxon>
        <taxon>Pseudomonadati</taxon>
        <taxon>Pseudomonadota</taxon>
        <taxon>Gammaproteobacteria</taxon>
        <taxon>Chromatiales</taxon>
        <taxon>Chromatiaceae</taxon>
        <taxon>Rheinheimera</taxon>
    </lineage>
</organism>
<name>A0ABV9JM49_9GAMM</name>
<keyword evidence="1" id="KW-0472">Membrane</keyword>
<sequence>MRFLNYLIPYTPFLVYFLCFLLNWYFEWEITGSLAGTLLTLLLAGGCFYSGLKRQSLGTKRLVNKWLGLLLLNYLFGPVGKDWNVESHFRSGSHLYFVQTNNLAGATSGVDARISVMDGHFLLHNKRTLKNAYNYNTAEFIQNDDKLVVKLGRTYEVGNDDYPPHLCFELSPEQATETDCALITTPLN</sequence>
<dbReference type="EMBL" id="JBHSGB010000010">
    <property type="protein sequence ID" value="MFC4655342.1"/>
    <property type="molecule type" value="Genomic_DNA"/>
</dbReference>